<feature type="compositionally biased region" description="Low complexity" evidence="7">
    <location>
        <begin position="1102"/>
        <end position="1126"/>
    </location>
</feature>
<proteinExistence type="predicted"/>
<dbReference type="PANTHER" id="PTHR23180">
    <property type="entry name" value="CENTAURIN/ARF"/>
    <property type="match status" value="1"/>
</dbReference>
<name>A0ABR1Z024_9PEZI</name>
<gene>
    <name evidence="10" type="ORF">HDK90DRAFT_145474</name>
</gene>
<keyword evidence="2 4" id="KW-0863">Zinc-finger</keyword>
<evidence type="ECO:0000256" key="4">
    <source>
        <dbReference type="PROSITE-ProRule" id="PRU00288"/>
    </source>
</evidence>
<dbReference type="PROSITE" id="PS50003">
    <property type="entry name" value="PH_DOMAIN"/>
    <property type="match status" value="1"/>
</dbReference>
<reference evidence="10 11" key="1">
    <citation type="submission" date="2024-04" db="EMBL/GenBank/DDBJ databases">
        <title>Phyllosticta paracitricarpa is synonymous to the EU quarantine fungus P. citricarpa based on phylogenomic analyses.</title>
        <authorList>
            <consortium name="Lawrence Berkeley National Laboratory"/>
            <person name="Van Ingen-Buijs V.A."/>
            <person name="Van Westerhoven A.C."/>
            <person name="Haridas S."/>
            <person name="Skiadas P."/>
            <person name="Martin F."/>
            <person name="Groenewald J.Z."/>
            <person name="Crous P.W."/>
            <person name="Seidl M.F."/>
        </authorList>
    </citation>
    <scope>NUCLEOTIDE SEQUENCE [LARGE SCALE GENOMIC DNA]</scope>
    <source>
        <strain evidence="10 11">CBS 123374</strain>
    </source>
</reference>
<dbReference type="Proteomes" id="UP001492380">
    <property type="component" value="Unassembled WGS sequence"/>
</dbReference>
<keyword evidence="5" id="KW-0040">ANK repeat</keyword>
<protein>
    <recommendedName>
        <fullName evidence="5">ADP-ribosylation factor GTPase-activating protein</fullName>
    </recommendedName>
</protein>
<comment type="subcellular location">
    <subcellularLocation>
        <location evidence="5">Cytoplasm</location>
    </subcellularLocation>
</comment>
<dbReference type="SUPFAM" id="SSF57863">
    <property type="entry name" value="ArfGap/RecO-like zinc finger"/>
    <property type="match status" value="1"/>
</dbReference>
<feature type="compositionally biased region" description="Basic and acidic residues" evidence="7">
    <location>
        <begin position="1168"/>
        <end position="1177"/>
    </location>
</feature>
<evidence type="ECO:0000256" key="5">
    <source>
        <dbReference type="RuleBase" id="RU369028"/>
    </source>
</evidence>
<dbReference type="InterPro" id="IPR001849">
    <property type="entry name" value="PH_domain"/>
</dbReference>
<keyword evidence="5" id="KW-0677">Repeat</keyword>
<feature type="coiled-coil region" evidence="6">
    <location>
        <begin position="526"/>
        <end position="553"/>
    </location>
</feature>
<dbReference type="EMBL" id="JBBWRZ010000002">
    <property type="protein sequence ID" value="KAK8244125.1"/>
    <property type="molecule type" value="Genomic_DNA"/>
</dbReference>
<dbReference type="InterPro" id="IPR036770">
    <property type="entry name" value="Ankyrin_rpt-contain_sf"/>
</dbReference>
<feature type="region of interest" description="Disordered" evidence="7">
    <location>
        <begin position="1155"/>
        <end position="1207"/>
    </location>
</feature>
<dbReference type="CDD" id="cd07608">
    <property type="entry name" value="BAR_ArfGAP_fungi"/>
    <property type="match status" value="1"/>
</dbReference>
<accession>A0ABR1Z024</accession>
<evidence type="ECO:0000256" key="6">
    <source>
        <dbReference type="SAM" id="Coils"/>
    </source>
</evidence>
<evidence type="ECO:0000256" key="2">
    <source>
        <dbReference type="ARBA" id="ARBA00022771"/>
    </source>
</evidence>
<dbReference type="SMART" id="SM00233">
    <property type="entry name" value="PH"/>
    <property type="match status" value="1"/>
</dbReference>
<dbReference type="PANTHER" id="PTHR23180:SF160">
    <property type="entry name" value="ADP-RIBOSYLATION FACTOR GTPASE-ACTIVATING PROTEIN EFFECTOR PROTEIN 1"/>
    <property type="match status" value="1"/>
</dbReference>
<keyword evidence="5" id="KW-0343">GTPase activation</keyword>
<dbReference type="Gene3D" id="1.20.1270.60">
    <property type="entry name" value="Arfaptin homology (AH) domain/BAR domain"/>
    <property type="match status" value="1"/>
</dbReference>
<dbReference type="SUPFAM" id="SSF50729">
    <property type="entry name" value="PH domain-like"/>
    <property type="match status" value="1"/>
</dbReference>
<feature type="region of interest" description="Disordered" evidence="7">
    <location>
        <begin position="606"/>
        <end position="640"/>
    </location>
</feature>
<dbReference type="InterPro" id="IPR038508">
    <property type="entry name" value="ArfGAP_dom_sf"/>
</dbReference>
<evidence type="ECO:0000256" key="7">
    <source>
        <dbReference type="SAM" id="MobiDB-lite"/>
    </source>
</evidence>
<keyword evidence="11" id="KW-1185">Reference proteome</keyword>
<keyword evidence="6" id="KW-0175">Coiled coil</keyword>
<dbReference type="InterPro" id="IPR027267">
    <property type="entry name" value="AH/BAR_dom_sf"/>
</dbReference>
<dbReference type="InterPro" id="IPR004148">
    <property type="entry name" value="BAR_dom"/>
</dbReference>
<evidence type="ECO:0000256" key="3">
    <source>
        <dbReference type="ARBA" id="ARBA00022833"/>
    </source>
</evidence>
<sequence>MGNVGSRQGEGDPLFLRDQNRFSVAGLQITNSRNRVLLNVTPNAFPATRYLAKREAGDDTPVEYVQDPETNPSAPPNFLIRLANDEDLFFNFTFVVRQTQGLVSTAPNVPVTTIAPVDTVINGLTFVFAPSSRELDNLVTREFHADPNLHKNPNVELVGDYSTAGNPSVQFQWSWKWRPPRTMEDRGGGWRNSCSFVEYDPRAHRLDTLANFSFWVQAAPKVLGSPKFPSPHLELAVPPRLRVPSAQSMDSRVSDSDGGPDFKDFRDPASPMIESIPEHSLGLVPSHATYSTASSATIANPVKVDLSCQRPGEDISALDDGPVFRANLKNYEKNTTDMRTKWKKVLKRAEATLEAQIACNTAVSEMIDALKDTSRPNTNSVQPAIDHYFDKIAREILAYEKLNTINVQKLIIDPISKLYNVDIKQAESKKKDFEEESKEYYAYVSRYLGQRQDSMKEKRRTETDSKYQSKRRNFELKRFDYSSYIQDLNGGRKNQEVLSYLTRYADAQARGFMAAADKVKTMMPQLEALSQEVKEADKEFQLQRAEREEKRRALEKSGTAYKEPEATAALLAQAHGGAASPEQNGVQPAGGAPVFKSTVSVVPSVGSPPGTANVPQTPGLSPGPAGLSVQGGSPGTANKFKGIRDLEDKVAIDGGDNKHPPHKEGLLWALSRPGSHLDPKGLNKQAWHKFWITVGEGKLSEYSDWKNKMNLHMTPIDLRVASVREARNSERRFCFEVITPQFTRVYQTTSEEDLRTWINAINNALQSAVESKGISDPAATESLDRSTRRDIASVLTGKSSSLSGHRGAAGDRKDKPVTRHATVGDRPSYRSPELSGEANRLLEQIREADAGNKYCADCGSESKVDWVSINLGIVVCIECSGIHRSLGTHISKVRSLTLDVHSFTPDIIELLCKIGNRVSNMIWEAVLNKANKPGPMSTREQRLRFINQKYAERAFVQPISATLSHYSTPEETLIASVKKNDIQNVLYALALKANPNATDRSRNTPLVYLALSAADPASPSAAASPRVISPASSPGQSPPPQPTHAPPAPPGLRKPFPVAELLIQNGADLPTTPAPFPLTVAARCYLEQKEDQLTGRNRHGQNGNSTGTSTTSAHGGANSDIGEGSFSISSGMGMSNASTATGGVGFGAGGDTLTALPQIGASGGSPPERSRERDGKLQKRVSASGRLMRSEEGSSPFSPGGGSRRMF</sequence>
<dbReference type="InterPro" id="IPR045258">
    <property type="entry name" value="ACAP1/2/3-like"/>
</dbReference>
<dbReference type="Gene3D" id="2.30.29.30">
    <property type="entry name" value="Pleckstrin-homology domain (PH domain)/Phosphotyrosine-binding domain (PTB)"/>
    <property type="match status" value="1"/>
</dbReference>
<feature type="domain" description="PH" evidence="8">
    <location>
        <begin position="660"/>
        <end position="766"/>
    </location>
</feature>
<organism evidence="10 11">
    <name type="scientific">Phyllosticta capitalensis</name>
    <dbReference type="NCBI Taxonomy" id="121624"/>
    <lineage>
        <taxon>Eukaryota</taxon>
        <taxon>Fungi</taxon>
        <taxon>Dikarya</taxon>
        <taxon>Ascomycota</taxon>
        <taxon>Pezizomycotina</taxon>
        <taxon>Dothideomycetes</taxon>
        <taxon>Dothideomycetes incertae sedis</taxon>
        <taxon>Botryosphaeriales</taxon>
        <taxon>Phyllostictaceae</taxon>
        <taxon>Phyllosticta</taxon>
    </lineage>
</organism>
<evidence type="ECO:0000259" key="9">
    <source>
        <dbReference type="PROSITE" id="PS50115"/>
    </source>
</evidence>
<dbReference type="Gene3D" id="1.25.40.20">
    <property type="entry name" value="Ankyrin repeat-containing domain"/>
    <property type="match status" value="1"/>
</dbReference>
<feature type="compositionally biased region" description="Pro residues" evidence="7">
    <location>
        <begin position="1036"/>
        <end position="1052"/>
    </location>
</feature>
<evidence type="ECO:0000259" key="8">
    <source>
        <dbReference type="PROSITE" id="PS50003"/>
    </source>
</evidence>
<feature type="region of interest" description="Disordered" evidence="7">
    <location>
        <begin position="1019"/>
        <end position="1055"/>
    </location>
</feature>
<dbReference type="PROSITE" id="PS50115">
    <property type="entry name" value="ARFGAP"/>
    <property type="match status" value="1"/>
</dbReference>
<feature type="compositionally biased region" description="Basic and acidic residues" evidence="7">
    <location>
        <begin position="808"/>
        <end position="817"/>
    </location>
</feature>
<dbReference type="SUPFAM" id="SSF103657">
    <property type="entry name" value="BAR/IMD domain-like"/>
    <property type="match status" value="1"/>
</dbReference>
<dbReference type="InterPro" id="IPR011993">
    <property type="entry name" value="PH-like_dom_sf"/>
</dbReference>
<dbReference type="Gene3D" id="1.10.220.150">
    <property type="entry name" value="Arf GTPase activating protein"/>
    <property type="match status" value="1"/>
</dbReference>
<comment type="caution">
    <text evidence="10">The sequence shown here is derived from an EMBL/GenBank/DDBJ whole genome shotgun (WGS) entry which is preliminary data.</text>
</comment>
<dbReference type="InterPro" id="IPR001164">
    <property type="entry name" value="ArfGAP_dom"/>
</dbReference>
<evidence type="ECO:0000313" key="11">
    <source>
        <dbReference type="Proteomes" id="UP001492380"/>
    </source>
</evidence>
<feature type="region of interest" description="Disordered" evidence="7">
    <location>
        <begin position="1094"/>
        <end position="1126"/>
    </location>
</feature>
<feature type="region of interest" description="Disordered" evidence="7">
    <location>
        <begin position="795"/>
        <end position="836"/>
    </location>
</feature>
<keyword evidence="3 5" id="KW-0862">Zinc</keyword>
<keyword evidence="5" id="KW-0963">Cytoplasm</keyword>
<dbReference type="Pfam" id="PF16746">
    <property type="entry name" value="BAR_3"/>
    <property type="match status" value="1"/>
</dbReference>
<evidence type="ECO:0000256" key="1">
    <source>
        <dbReference type="ARBA" id="ARBA00022723"/>
    </source>
</evidence>
<feature type="domain" description="Arf-GAP" evidence="9">
    <location>
        <begin position="839"/>
        <end position="963"/>
    </location>
</feature>
<evidence type="ECO:0000313" key="10">
    <source>
        <dbReference type="EMBL" id="KAK8244125.1"/>
    </source>
</evidence>
<dbReference type="Pfam" id="PF01412">
    <property type="entry name" value="ArfGap"/>
    <property type="match status" value="1"/>
</dbReference>
<dbReference type="SMART" id="SM00105">
    <property type="entry name" value="ArfGap"/>
    <property type="match status" value="1"/>
</dbReference>
<keyword evidence="1 5" id="KW-0479">Metal-binding</keyword>
<dbReference type="Pfam" id="PF00169">
    <property type="entry name" value="PH"/>
    <property type="match status" value="1"/>
</dbReference>
<feature type="compositionally biased region" description="Low complexity" evidence="7">
    <location>
        <begin position="1019"/>
        <end position="1035"/>
    </location>
</feature>
<dbReference type="CDD" id="cd08204">
    <property type="entry name" value="ArfGap"/>
    <property type="match status" value="1"/>
</dbReference>
<comment type="function">
    <text evidence="5">GTPase-activating protein for the ADP ribosylation factor family.</text>
</comment>
<dbReference type="InterPro" id="IPR037278">
    <property type="entry name" value="ARFGAP/RecO"/>
</dbReference>